<keyword evidence="4" id="KW-1185">Reference proteome</keyword>
<evidence type="ECO:0000256" key="2">
    <source>
        <dbReference type="SAM" id="Phobius"/>
    </source>
</evidence>
<proteinExistence type="predicted"/>
<feature type="region of interest" description="Disordered" evidence="1">
    <location>
        <begin position="164"/>
        <end position="187"/>
    </location>
</feature>
<feature type="transmembrane region" description="Helical" evidence="2">
    <location>
        <begin position="12"/>
        <end position="31"/>
    </location>
</feature>
<sequence length="187" mass="21464">MIDRTYSLPCHLYYITLSAHLYTYIYIYIYITLSGIQNFQVYKCPSTLIFICFLDQGEHFCPILPSSLLNKDMESIIICFTVDSLEKRSNALIRYIIFAIFPYVQKSCSSTTSEAHEGLTQTSTSSTCETYTEEESQRKHKGKKVVVTEETGEIILHTPTLSRRTMSREASLTINDSNKLQKHDKAD</sequence>
<keyword evidence="2" id="KW-0812">Transmembrane</keyword>
<protein>
    <submittedName>
        <fullName evidence="3">Uncharacterized protein</fullName>
    </submittedName>
</protein>
<gene>
    <name evidence="3" type="ORF">Sjap_002333</name>
</gene>
<feature type="compositionally biased region" description="Polar residues" evidence="1">
    <location>
        <begin position="164"/>
        <end position="178"/>
    </location>
</feature>
<dbReference type="EMBL" id="JBBNAE010000001">
    <property type="protein sequence ID" value="KAK9154853.1"/>
    <property type="molecule type" value="Genomic_DNA"/>
</dbReference>
<dbReference type="AlphaFoldDB" id="A0AAP0PSF4"/>
<dbReference type="Proteomes" id="UP001417504">
    <property type="component" value="Unassembled WGS sequence"/>
</dbReference>
<accession>A0AAP0PSF4</accession>
<organism evidence="3 4">
    <name type="scientific">Stephania japonica</name>
    <dbReference type="NCBI Taxonomy" id="461633"/>
    <lineage>
        <taxon>Eukaryota</taxon>
        <taxon>Viridiplantae</taxon>
        <taxon>Streptophyta</taxon>
        <taxon>Embryophyta</taxon>
        <taxon>Tracheophyta</taxon>
        <taxon>Spermatophyta</taxon>
        <taxon>Magnoliopsida</taxon>
        <taxon>Ranunculales</taxon>
        <taxon>Menispermaceae</taxon>
        <taxon>Menispermoideae</taxon>
        <taxon>Cissampelideae</taxon>
        <taxon>Stephania</taxon>
    </lineage>
</organism>
<evidence type="ECO:0000313" key="3">
    <source>
        <dbReference type="EMBL" id="KAK9154853.1"/>
    </source>
</evidence>
<evidence type="ECO:0000313" key="4">
    <source>
        <dbReference type="Proteomes" id="UP001417504"/>
    </source>
</evidence>
<keyword evidence="2" id="KW-0472">Membrane</keyword>
<keyword evidence="2" id="KW-1133">Transmembrane helix</keyword>
<reference evidence="3 4" key="1">
    <citation type="submission" date="2024-01" db="EMBL/GenBank/DDBJ databases">
        <title>Genome assemblies of Stephania.</title>
        <authorList>
            <person name="Yang L."/>
        </authorList>
    </citation>
    <scope>NUCLEOTIDE SEQUENCE [LARGE SCALE GENOMIC DNA]</scope>
    <source>
        <strain evidence="3">QJT</strain>
        <tissue evidence="3">Leaf</tissue>
    </source>
</reference>
<name>A0AAP0PSF4_9MAGN</name>
<evidence type="ECO:0000256" key="1">
    <source>
        <dbReference type="SAM" id="MobiDB-lite"/>
    </source>
</evidence>
<comment type="caution">
    <text evidence="3">The sequence shown here is derived from an EMBL/GenBank/DDBJ whole genome shotgun (WGS) entry which is preliminary data.</text>
</comment>